<evidence type="ECO:0000313" key="6">
    <source>
        <dbReference type="EMBL" id="RUS78697.1"/>
    </source>
</evidence>
<dbReference type="Proteomes" id="UP000271974">
    <property type="component" value="Unassembled WGS sequence"/>
</dbReference>
<keyword evidence="2" id="KW-0223">Dioxygenase</keyword>
<comment type="similarity">
    <text evidence="1">Belongs to the aspartyl/asparaginyl beta-hydroxylase family.</text>
</comment>
<dbReference type="STRING" id="188477.A0A433TAS7"/>
<dbReference type="InterPro" id="IPR007803">
    <property type="entry name" value="Asp/Arg/Pro-Hydrxlase"/>
</dbReference>
<proteinExistence type="inferred from homology"/>
<reference evidence="6 7" key="1">
    <citation type="submission" date="2019-01" db="EMBL/GenBank/DDBJ databases">
        <title>A draft genome assembly of the solar-powered sea slug Elysia chlorotica.</title>
        <authorList>
            <person name="Cai H."/>
            <person name="Li Q."/>
            <person name="Fang X."/>
            <person name="Li J."/>
            <person name="Curtis N.E."/>
            <person name="Altenburger A."/>
            <person name="Shibata T."/>
            <person name="Feng M."/>
            <person name="Maeda T."/>
            <person name="Schwartz J.A."/>
            <person name="Shigenobu S."/>
            <person name="Lundholm N."/>
            <person name="Nishiyama T."/>
            <person name="Yang H."/>
            <person name="Hasebe M."/>
            <person name="Li S."/>
            <person name="Pierce S.K."/>
            <person name="Wang J."/>
        </authorList>
    </citation>
    <scope>NUCLEOTIDE SEQUENCE [LARGE SCALE GENOMIC DNA]</scope>
    <source>
        <strain evidence="6">EC2010</strain>
        <tissue evidence="6">Whole organism of an adult</tissue>
    </source>
</reference>
<dbReference type="InterPro" id="IPR051821">
    <property type="entry name" value="Asp/Asn_beta-hydroxylase"/>
</dbReference>
<comment type="caution">
    <text evidence="6">The sequence shown here is derived from an EMBL/GenBank/DDBJ whole genome shotgun (WGS) entry which is preliminary data.</text>
</comment>
<dbReference type="AlphaFoldDB" id="A0A433TAS7"/>
<accession>A0A433TAS7</accession>
<name>A0A433TAS7_ELYCH</name>
<evidence type="ECO:0000256" key="3">
    <source>
        <dbReference type="ARBA" id="ARBA00023002"/>
    </source>
</evidence>
<evidence type="ECO:0000259" key="5">
    <source>
        <dbReference type="Pfam" id="PF05118"/>
    </source>
</evidence>
<keyword evidence="4" id="KW-0472">Membrane</keyword>
<dbReference type="InterPro" id="IPR027443">
    <property type="entry name" value="IPNS-like_sf"/>
</dbReference>
<feature type="domain" description="Aspartyl/asparaginy/proline hydroxylase" evidence="5">
    <location>
        <begin position="160"/>
        <end position="322"/>
    </location>
</feature>
<evidence type="ECO:0000256" key="4">
    <source>
        <dbReference type="SAM" id="Phobius"/>
    </source>
</evidence>
<dbReference type="Gene3D" id="2.60.120.330">
    <property type="entry name" value="B-lactam Antibiotic, Isopenicillin N Synthase, Chain"/>
    <property type="match status" value="1"/>
</dbReference>
<evidence type="ECO:0000313" key="7">
    <source>
        <dbReference type="Proteomes" id="UP000271974"/>
    </source>
</evidence>
<sequence length="337" mass="37660">MFDGTTVLLLGGAVLLIILVLILEFFRVACVKREAAAVAGTTSLDSTLCESKDCVRCAKNKEVLRSALTRLSYHASDSRVSNLSTSSDLVSLTNNDIAMVTADIRASLKKLRDQVDRTRSEEWNAKEGTDVSLPIVFKCSGIREQKVWSLDDFPGMNLLEKNFTQIFLEFVHLYKSPLSETTQFWKTNQTNRGVWQVVMLVDQGRKTKASELCPITMSLIEQIPYFMGGNMFGNASFSVVHPDTEITAHYGPTNCRVRCHLGLKTPVEAESKSCSLWVEGHSLNCEEGKCIFFNDAFLHSVHHRGSPNSGVRVVLMLDLWHPDISDAQRKVLDYAFS</sequence>
<gene>
    <name evidence="6" type="ORF">EGW08_013552</name>
</gene>
<dbReference type="PANTHER" id="PTHR46332:SF5">
    <property type="entry name" value="ASPARTATE BETA-HYDROXYLASE DOMAIN CONTAINING 2"/>
    <property type="match status" value="1"/>
</dbReference>
<dbReference type="GO" id="GO:0051213">
    <property type="term" value="F:dioxygenase activity"/>
    <property type="evidence" value="ECO:0007669"/>
    <property type="project" value="UniProtKB-KW"/>
</dbReference>
<dbReference type="GO" id="GO:0016020">
    <property type="term" value="C:membrane"/>
    <property type="evidence" value="ECO:0007669"/>
    <property type="project" value="TreeGrafter"/>
</dbReference>
<dbReference type="EMBL" id="RQTK01000495">
    <property type="protein sequence ID" value="RUS78697.1"/>
    <property type="molecule type" value="Genomic_DNA"/>
</dbReference>
<feature type="non-terminal residue" evidence="6">
    <location>
        <position position="337"/>
    </location>
</feature>
<dbReference type="OrthoDB" id="438431at2759"/>
<keyword evidence="3" id="KW-0560">Oxidoreductase</keyword>
<organism evidence="6 7">
    <name type="scientific">Elysia chlorotica</name>
    <name type="common">Eastern emerald elysia</name>
    <name type="synonym">Sea slug</name>
    <dbReference type="NCBI Taxonomy" id="188477"/>
    <lineage>
        <taxon>Eukaryota</taxon>
        <taxon>Metazoa</taxon>
        <taxon>Spiralia</taxon>
        <taxon>Lophotrochozoa</taxon>
        <taxon>Mollusca</taxon>
        <taxon>Gastropoda</taxon>
        <taxon>Heterobranchia</taxon>
        <taxon>Euthyneura</taxon>
        <taxon>Panpulmonata</taxon>
        <taxon>Sacoglossa</taxon>
        <taxon>Placobranchoidea</taxon>
        <taxon>Plakobranchidae</taxon>
        <taxon>Elysia</taxon>
    </lineage>
</organism>
<keyword evidence="4" id="KW-1133">Transmembrane helix</keyword>
<evidence type="ECO:0000256" key="2">
    <source>
        <dbReference type="ARBA" id="ARBA00022964"/>
    </source>
</evidence>
<dbReference type="PANTHER" id="PTHR46332">
    <property type="entry name" value="ASPARTATE BETA-HYDROXYLASE DOMAIN-CONTAINING PROTEIN 2"/>
    <property type="match status" value="1"/>
</dbReference>
<protein>
    <recommendedName>
        <fullName evidence="5">Aspartyl/asparaginy/proline hydroxylase domain-containing protein</fullName>
    </recommendedName>
</protein>
<dbReference type="SUPFAM" id="SSF51197">
    <property type="entry name" value="Clavaminate synthase-like"/>
    <property type="match status" value="1"/>
</dbReference>
<evidence type="ECO:0000256" key="1">
    <source>
        <dbReference type="ARBA" id="ARBA00007730"/>
    </source>
</evidence>
<feature type="transmembrane region" description="Helical" evidence="4">
    <location>
        <begin position="6"/>
        <end position="26"/>
    </location>
</feature>
<keyword evidence="4" id="KW-0812">Transmembrane</keyword>
<keyword evidence="7" id="KW-1185">Reference proteome</keyword>
<dbReference type="Pfam" id="PF05118">
    <property type="entry name" value="Asp_Arg_Hydrox"/>
    <property type="match status" value="1"/>
</dbReference>